<gene>
    <name evidence="2" type="ORF">DPMN_114314</name>
</gene>
<keyword evidence="3" id="KW-1185">Reference proteome</keyword>
<dbReference type="EMBL" id="JAIWYP010000004">
    <property type="protein sequence ID" value="KAH3840857.1"/>
    <property type="molecule type" value="Genomic_DNA"/>
</dbReference>
<organism evidence="2 3">
    <name type="scientific">Dreissena polymorpha</name>
    <name type="common">Zebra mussel</name>
    <name type="synonym">Mytilus polymorpha</name>
    <dbReference type="NCBI Taxonomy" id="45954"/>
    <lineage>
        <taxon>Eukaryota</taxon>
        <taxon>Metazoa</taxon>
        <taxon>Spiralia</taxon>
        <taxon>Lophotrochozoa</taxon>
        <taxon>Mollusca</taxon>
        <taxon>Bivalvia</taxon>
        <taxon>Autobranchia</taxon>
        <taxon>Heteroconchia</taxon>
        <taxon>Euheterodonta</taxon>
        <taxon>Imparidentia</taxon>
        <taxon>Neoheterodontei</taxon>
        <taxon>Myida</taxon>
        <taxon>Dreissenoidea</taxon>
        <taxon>Dreissenidae</taxon>
        <taxon>Dreissena</taxon>
    </lineage>
</organism>
<evidence type="ECO:0000313" key="2">
    <source>
        <dbReference type="EMBL" id="KAH3840857.1"/>
    </source>
</evidence>
<protein>
    <submittedName>
        <fullName evidence="2">Uncharacterized protein</fullName>
    </submittedName>
</protein>
<evidence type="ECO:0000313" key="3">
    <source>
        <dbReference type="Proteomes" id="UP000828390"/>
    </source>
</evidence>
<reference evidence="2" key="2">
    <citation type="submission" date="2020-11" db="EMBL/GenBank/DDBJ databases">
        <authorList>
            <person name="McCartney M.A."/>
            <person name="Auch B."/>
            <person name="Kono T."/>
            <person name="Mallez S."/>
            <person name="Becker A."/>
            <person name="Gohl D.M."/>
            <person name="Silverstein K.A.T."/>
            <person name="Koren S."/>
            <person name="Bechman K.B."/>
            <person name="Herman A."/>
            <person name="Abrahante J.E."/>
            <person name="Garbe J."/>
        </authorList>
    </citation>
    <scope>NUCLEOTIDE SEQUENCE</scope>
    <source>
        <strain evidence="2">Duluth1</strain>
        <tissue evidence="2">Whole animal</tissue>
    </source>
</reference>
<dbReference type="Proteomes" id="UP000828390">
    <property type="component" value="Unassembled WGS sequence"/>
</dbReference>
<proteinExistence type="predicted"/>
<name>A0A9D4QSC4_DREPO</name>
<dbReference type="AlphaFoldDB" id="A0A9D4QSC4"/>
<comment type="caution">
    <text evidence="2">The sequence shown here is derived from an EMBL/GenBank/DDBJ whole genome shotgun (WGS) entry which is preliminary data.</text>
</comment>
<evidence type="ECO:0000256" key="1">
    <source>
        <dbReference type="SAM" id="MobiDB-lite"/>
    </source>
</evidence>
<feature type="region of interest" description="Disordered" evidence="1">
    <location>
        <begin position="1"/>
        <end position="27"/>
    </location>
</feature>
<sequence>MMGVSIEDNDLTDDKSIANGKSHTANKSLADTKSITENKGLIAKKSLTAYNILNDLKFQ</sequence>
<accession>A0A9D4QSC4</accession>
<reference evidence="2" key="1">
    <citation type="journal article" date="2019" name="bioRxiv">
        <title>The Genome of the Zebra Mussel, Dreissena polymorpha: A Resource for Invasive Species Research.</title>
        <authorList>
            <person name="McCartney M.A."/>
            <person name="Auch B."/>
            <person name="Kono T."/>
            <person name="Mallez S."/>
            <person name="Zhang Y."/>
            <person name="Obille A."/>
            <person name="Becker A."/>
            <person name="Abrahante J.E."/>
            <person name="Garbe J."/>
            <person name="Badalamenti J.P."/>
            <person name="Herman A."/>
            <person name="Mangelson H."/>
            <person name="Liachko I."/>
            <person name="Sullivan S."/>
            <person name="Sone E.D."/>
            <person name="Koren S."/>
            <person name="Silverstein K.A.T."/>
            <person name="Beckman K.B."/>
            <person name="Gohl D.M."/>
        </authorList>
    </citation>
    <scope>NUCLEOTIDE SEQUENCE</scope>
    <source>
        <strain evidence="2">Duluth1</strain>
        <tissue evidence="2">Whole animal</tissue>
    </source>
</reference>